<evidence type="ECO:0000313" key="2">
    <source>
        <dbReference type="Proteomes" id="UP000541109"/>
    </source>
</evidence>
<name>A0A839AJA8_9HYPH</name>
<gene>
    <name evidence="1" type="ORF">H2509_18475</name>
</gene>
<reference evidence="1 2" key="1">
    <citation type="submission" date="2020-07" db="EMBL/GenBank/DDBJ databases">
        <title>Stappia sp., F7233, whole genome shotgun sequencing project.</title>
        <authorList>
            <person name="Jiang S."/>
            <person name="Liu Z.W."/>
            <person name="Du Z.J."/>
        </authorList>
    </citation>
    <scope>NUCLEOTIDE SEQUENCE [LARGE SCALE GENOMIC DNA]</scope>
    <source>
        <strain evidence="1 2">F7233</strain>
    </source>
</reference>
<dbReference type="Proteomes" id="UP000541109">
    <property type="component" value="Unassembled WGS sequence"/>
</dbReference>
<accession>A0A839AJA8</accession>
<dbReference type="AlphaFoldDB" id="A0A839AJA8"/>
<dbReference type="RefSeq" id="WP_182167943.1">
    <property type="nucleotide sequence ID" value="NZ_JACFXV010000065.1"/>
</dbReference>
<organism evidence="1 2">
    <name type="scientific">Stappia albiluteola</name>
    <dbReference type="NCBI Taxonomy" id="2758565"/>
    <lineage>
        <taxon>Bacteria</taxon>
        <taxon>Pseudomonadati</taxon>
        <taxon>Pseudomonadota</taxon>
        <taxon>Alphaproteobacteria</taxon>
        <taxon>Hyphomicrobiales</taxon>
        <taxon>Stappiaceae</taxon>
        <taxon>Stappia</taxon>
    </lineage>
</organism>
<protein>
    <submittedName>
        <fullName evidence="1">Uncharacterized protein</fullName>
    </submittedName>
</protein>
<sequence length="260" mass="28939">MLSERVRAALSRYMDERGISAANWCHRAGLNESWLYSFLRGVSDDFGAMKLIALADAENASIDEMLGRNLEDRMSVIDAALPILQERATEVSLGQIAIETMIPLKHLVAQFETKETLLIEAYLKLARDSALPTVARTAGDCLQQRMDSYVGLAAGWILQRFPMYLAFRSAILIASAAHRADYLRIQNDLAAVIRDKVLMPSKEISIPDMEILTCLSQTLYREMAALILIHGHHGELELIAADLQRITRAILTGKKDAAEL</sequence>
<dbReference type="EMBL" id="JACFXV010000065">
    <property type="protein sequence ID" value="MBA5779118.1"/>
    <property type="molecule type" value="Genomic_DNA"/>
</dbReference>
<proteinExistence type="predicted"/>
<keyword evidence="2" id="KW-1185">Reference proteome</keyword>
<evidence type="ECO:0000313" key="1">
    <source>
        <dbReference type="EMBL" id="MBA5779118.1"/>
    </source>
</evidence>
<comment type="caution">
    <text evidence="1">The sequence shown here is derived from an EMBL/GenBank/DDBJ whole genome shotgun (WGS) entry which is preliminary data.</text>
</comment>